<accession>A0A1D8N535</accession>
<evidence type="ECO:0000313" key="2">
    <source>
        <dbReference type="Proteomes" id="UP000182444"/>
    </source>
</evidence>
<dbReference type="EMBL" id="CP017553">
    <property type="protein sequence ID" value="AOW00748.1"/>
    <property type="molecule type" value="Genomic_DNA"/>
</dbReference>
<dbReference type="GeneID" id="94582494"/>
<name>A0A1D8N535_YARLL</name>
<dbReference type="Proteomes" id="UP000182444">
    <property type="component" value="Chromosome 1A"/>
</dbReference>
<dbReference type="RefSeq" id="XP_068137935.1">
    <property type="nucleotide sequence ID" value="XM_068281834.1"/>
</dbReference>
<sequence>METLETLSKRNDDETILLLWDGDSLLRDADLECFSGMLLWDDFTYSTSTIQVLYLMMCTSHLTQIDDRRMSLS</sequence>
<gene>
    <name evidence="1" type="ORF">YALI1_A16918g</name>
</gene>
<organism evidence="1 2">
    <name type="scientific">Yarrowia lipolytica</name>
    <name type="common">Candida lipolytica</name>
    <dbReference type="NCBI Taxonomy" id="4952"/>
    <lineage>
        <taxon>Eukaryota</taxon>
        <taxon>Fungi</taxon>
        <taxon>Dikarya</taxon>
        <taxon>Ascomycota</taxon>
        <taxon>Saccharomycotina</taxon>
        <taxon>Dipodascomycetes</taxon>
        <taxon>Dipodascales</taxon>
        <taxon>Dipodascales incertae sedis</taxon>
        <taxon>Yarrowia</taxon>
    </lineage>
</organism>
<dbReference type="VEuPathDB" id="FungiDB:YALI1_A16918g"/>
<dbReference type="AlphaFoldDB" id="A0A1D8N535"/>
<protein>
    <submittedName>
        <fullName evidence="1">Uncharacterized protein</fullName>
    </submittedName>
</protein>
<reference evidence="1 2" key="1">
    <citation type="journal article" date="2016" name="PLoS ONE">
        <title>Sequence Assembly of Yarrowia lipolytica Strain W29/CLIB89 Shows Transposable Element Diversity.</title>
        <authorList>
            <person name="Magnan C."/>
            <person name="Yu J."/>
            <person name="Chang I."/>
            <person name="Jahn E."/>
            <person name="Kanomata Y."/>
            <person name="Wu J."/>
            <person name="Zeller M."/>
            <person name="Oakes M."/>
            <person name="Baldi P."/>
            <person name="Sandmeyer S."/>
        </authorList>
    </citation>
    <scope>NUCLEOTIDE SEQUENCE [LARGE SCALE GENOMIC DNA]</scope>
    <source>
        <strain evidence="2">CLIB89(W29)</strain>
    </source>
</reference>
<proteinExistence type="predicted"/>
<evidence type="ECO:0000313" key="1">
    <source>
        <dbReference type="EMBL" id="AOW00748.1"/>
    </source>
</evidence>